<dbReference type="InterPro" id="IPR055178">
    <property type="entry name" value="RsdA/BaiN/AoA(So)-like_dom"/>
</dbReference>
<dbReference type="InterPro" id="IPR036188">
    <property type="entry name" value="FAD/NAD-bd_sf"/>
</dbReference>
<dbReference type="NCBIfam" id="TIGR00275">
    <property type="entry name" value="aminoacetone oxidase family FAD-binding enzyme"/>
    <property type="match status" value="1"/>
</dbReference>
<dbReference type="EMBL" id="BARS01051131">
    <property type="protein sequence ID" value="GAG53325.1"/>
    <property type="molecule type" value="Genomic_DNA"/>
</dbReference>
<dbReference type="PANTHER" id="PTHR42887:SF2">
    <property type="entry name" value="OS12G0638800 PROTEIN"/>
    <property type="match status" value="1"/>
</dbReference>
<gene>
    <name evidence="2" type="ORF">S01H1_76210</name>
</gene>
<organism evidence="2">
    <name type="scientific">marine sediment metagenome</name>
    <dbReference type="NCBI Taxonomy" id="412755"/>
    <lineage>
        <taxon>unclassified sequences</taxon>
        <taxon>metagenomes</taxon>
        <taxon>ecological metagenomes</taxon>
    </lineage>
</organism>
<reference evidence="2" key="1">
    <citation type="journal article" date="2014" name="Front. Microbiol.">
        <title>High frequency of phylogenetically diverse reductive dehalogenase-homologous genes in deep subseafloor sedimentary metagenomes.</title>
        <authorList>
            <person name="Kawai M."/>
            <person name="Futagami T."/>
            <person name="Toyoda A."/>
            <person name="Takaki Y."/>
            <person name="Nishi S."/>
            <person name="Hori S."/>
            <person name="Arai W."/>
            <person name="Tsubouchi T."/>
            <person name="Morono Y."/>
            <person name="Uchiyama I."/>
            <person name="Ito T."/>
            <person name="Fujiyama A."/>
            <person name="Inagaki F."/>
            <person name="Takami H."/>
        </authorList>
    </citation>
    <scope>NUCLEOTIDE SEQUENCE</scope>
    <source>
        <strain evidence="2">Expedition CK06-06</strain>
    </source>
</reference>
<dbReference type="AlphaFoldDB" id="X0YBU3"/>
<proteinExistence type="predicted"/>
<comment type="caution">
    <text evidence="2">The sequence shown here is derived from an EMBL/GenBank/DDBJ whole genome shotgun (WGS) entry which is preliminary data.</text>
</comment>
<accession>X0YBU3</accession>
<evidence type="ECO:0000313" key="2">
    <source>
        <dbReference type="EMBL" id="GAG53325.1"/>
    </source>
</evidence>
<dbReference type="Gene3D" id="3.50.50.60">
    <property type="entry name" value="FAD/NAD(P)-binding domain"/>
    <property type="match status" value="1"/>
</dbReference>
<feature type="non-terminal residue" evidence="2">
    <location>
        <position position="1"/>
    </location>
</feature>
<dbReference type="SUPFAM" id="SSF160996">
    <property type="entry name" value="HI0933 insert domain-like"/>
    <property type="match status" value="1"/>
</dbReference>
<dbReference type="InterPro" id="IPR004792">
    <property type="entry name" value="BaiN-like"/>
</dbReference>
<name>X0YBU3_9ZZZZ</name>
<feature type="domain" description="RsdA/BaiN/AoA(So)-like insert" evidence="1">
    <location>
        <begin position="3"/>
        <end position="127"/>
    </location>
</feature>
<dbReference type="Pfam" id="PF22780">
    <property type="entry name" value="HI0933_like_1st"/>
    <property type="match status" value="1"/>
</dbReference>
<sequence length="191" mass="20814">ESRMGEMIITHFGIGGPVTLQMSLAIVDALQKGPVSVSIDLKPALTEKQLNLRLQRDLDRYGKRGYRRILTGLLPRKMVEPFIEMSDIPGDKRGNQINAEERNRLTSLLKSLCFNIKGPLPLTSAMVTAGGISLKEIDPRTMASLLIEGLYFCGEVMDLDADTGGYNLQAAFSTGYVAGEQAAAFINPSLP</sequence>
<dbReference type="PANTHER" id="PTHR42887">
    <property type="entry name" value="OS12G0638800 PROTEIN"/>
    <property type="match status" value="1"/>
</dbReference>
<evidence type="ECO:0000259" key="1">
    <source>
        <dbReference type="Pfam" id="PF22780"/>
    </source>
</evidence>
<dbReference type="SUPFAM" id="SSF51905">
    <property type="entry name" value="FAD/NAD(P)-binding domain"/>
    <property type="match status" value="1"/>
</dbReference>
<dbReference type="Gene3D" id="2.40.30.10">
    <property type="entry name" value="Translation factors"/>
    <property type="match status" value="1"/>
</dbReference>
<protein>
    <recommendedName>
        <fullName evidence="1">RsdA/BaiN/AoA(So)-like insert domain-containing protein</fullName>
    </recommendedName>
</protein>